<comment type="caution">
    <text evidence="1">The sequence shown here is derived from an EMBL/GenBank/DDBJ whole genome shotgun (WGS) entry which is preliminary data.</text>
</comment>
<name>A0A8H7WGX8_9HELO</name>
<gene>
    <name evidence="1" type="ORF">IFR04_002071</name>
</gene>
<accession>A0A8H7WGX8</accession>
<sequence>MADKFHNTVLKEVVMDTIQSLAKLHDLFDPMFTKELVLNVFESTSKESGGLALFLVHLMCYAFLSRMDGKGSDGKNQKNKTFGDEDLDLMWEIGKESKTVFKLLQDRIINEIRSPSNKTTVDPRNRDESRTPIRCLYHSHREGYYCREERESANSCFILDISKKGCTTFKNSLSKLNHASGETSYPVAQVASRIDKWKTKQGSSSWKLILSLYDCSLWLYNNSNDYVAEISVADIDRIVACELGSSPQITIHRSRHNDPSKPALGMEFRDTEQCKKFKEDLRAACKTTFKMLSTKYSTYVEKSFESIMLVSN</sequence>
<organism evidence="1 2">
    <name type="scientific">Cadophora malorum</name>
    <dbReference type="NCBI Taxonomy" id="108018"/>
    <lineage>
        <taxon>Eukaryota</taxon>
        <taxon>Fungi</taxon>
        <taxon>Dikarya</taxon>
        <taxon>Ascomycota</taxon>
        <taxon>Pezizomycotina</taxon>
        <taxon>Leotiomycetes</taxon>
        <taxon>Helotiales</taxon>
        <taxon>Ploettnerulaceae</taxon>
        <taxon>Cadophora</taxon>
    </lineage>
</organism>
<evidence type="ECO:0000313" key="2">
    <source>
        <dbReference type="Proteomes" id="UP000664132"/>
    </source>
</evidence>
<proteinExistence type="predicted"/>
<dbReference type="EMBL" id="JAFJYH010000017">
    <property type="protein sequence ID" value="KAG4424723.1"/>
    <property type="molecule type" value="Genomic_DNA"/>
</dbReference>
<evidence type="ECO:0000313" key="1">
    <source>
        <dbReference type="EMBL" id="KAG4424723.1"/>
    </source>
</evidence>
<dbReference type="AlphaFoldDB" id="A0A8H7WGX8"/>
<dbReference type="OrthoDB" id="6359816at2759"/>
<dbReference type="Proteomes" id="UP000664132">
    <property type="component" value="Unassembled WGS sequence"/>
</dbReference>
<keyword evidence="2" id="KW-1185">Reference proteome</keyword>
<protein>
    <submittedName>
        <fullName evidence="1">Uncharacterized protein</fullName>
    </submittedName>
</protein>
<reference evidence="1" key="1">
    <citation type="submission" date="2021-02" db="EMBL/GenBank/DDBJ databases">
        <title>Genome sequence Cadophora malorum strain M34.</title>
        <authorList>
            <person name="Stefanovic E."/>
            <person name="Vu D."/>
            <person name="Scully C."/>
            <person name="Dijksterhuis J."/>
            <person name="Roader J."/>
            <person name="Houbraken J."/>
        </authorList>
    </citation>
    <scope>NUCLEOTIDE SEQUENCE</scope>
    <source>
        <strain evidence="1">M34</strain>
    </source>
</reference>